<dbReference type="PANTHER" id="PTHR31791:SF10">
    <property type="entry name" value="FRIGIDA-LIKE PROTEIN"/>
    <property type="match status" value="1"/>
</dbReference>
<evidence type="ECO:0000256" key="5">
    <source>
        <dbReference type="SAM" id="MobiDB-lite"/>
    </source>
</evidence>
<keyword evidence="3 4" id="KW-0287">Flowering</keyword>
<evidence type="ECO:0000256" key="4">
    <source>
        <dbReference type="RuleBase" id="RU364012"/>
    </source>
</evidence>
<dbReference type="Proteomes" id="UP001179952">
    <property type="component" value="Unassembled WGS sequence"/>
</dbReference>
<comment type="caution">
    <text evidence="6">The sequence shown here is derived from an EMBL/GenBank/DDBJ whole genome shotgun (WGS) entry which is preliminary data.</text>
</comment>
<sequence>MATDSISTTTTTISDDVCRSFEEIITQNTLLTNLTRLYSSLTSHFASLDQTLTLRSQTLDSSLTSFDSDTRHALDTLEAREASIPSSESSSAAAVARLRDSALADLAAPSSGDLDIPASIRRYCRRMDAEGLWGYVAGRRKHLVEMKGEIAAAVAEEAVDPARLVLDSVEAFIGSSSSERCWACGVILHALLPGEGGQRFGAGVVERAVRVAEVLKGRVEERRDGEDKGASEGQLFLQVVAAFGLRERFEEGYLRGLILEFASRKETPRIALALGFRDKMGGKDSDFHGKNNAQFYWDIASIVAHIEGDNMSKMLRRTQKDLIDELINNGKEVEAVYFVHESGLAERFPPVPLLKKYVQNSKKCATDLLRKANYSIAATDEANAVELSSIRSVIKCVEALKLDSEFKIDGLKKRAIQLEKAKMERKKTAASSKFQKKRPRQSPATLHPAKAGRTTNKAYPSFQRAPQRNNPSASHFAEPYIYGGGPQQGWSAAPPQQQQFPYVSEGASGVHGGVVYGGPGSYSAGYDYATGVGLPPQPSYPQ</sequence>
<accession>A0AAV9ANE9</accession>
<dbReference type="AlphaFoldDB" id="A0AAV9ANE9"/>
<dbReference type="EMBL" id="JAUJYN010000008">
    <property type="protein sequence ID" value="KAK1265640.1"/>
    <property type="molecule type" value="Genomic_DNA"/>
</dbReference>
<dbReference type="GO" id="GO:0009908">
    <property type="term" value="P:flower development"/>
    <property type="evidence" value="ECO:0007669"/>
    <property type="project" value="UniProtKB-KW"/>
</dbReference>
<feature type="compositionally biased region" description="Polar residues" evidence="5">
    <location>
        <begin position="453"/>
        <end position="473"/>
    </location>
</feature>
<evidence type="ECO:0000256" key="3">
    <source>
        <dbReference type="ARBA" id="ARBA00023089"/>
    </source>
</evidence>
<evidence type="ECO:0000313" key="6">
    <source>
        <dbReference type="EMBL" id="KAK1265640.1"/>
    </source>
</evidence>
<evidence type="ECO:0000256" key="1">
    <source>
        <dbReference type="ARBA" id="ARBA00008956"/>
    </source>
</evidence>
<organism evidence="6 7">
    <name type="scientific">Acorus gramineus</name>
    <name type="common">Dwarf sweet flag</name>
    <dbReference type="NCBI Taxonomy" id="55184"/>
    <lineage>
        <taxon>Eukaryota</taxon>
        <taxon>Viridiplantae</taxon>
        <taxon>Streptophyta</taxon>
        <taxon>Embryophyta</taxon>
        <taxon>Tracheophyta</taxon>
        <taxon>Spermatophyta</taxon>
        <taxon>Magnoliopsida</taxon>
        <taxon>Liliopsida</taxon>
        <taxon>Acoraceae</taxon>
        <taxon>Acorus</taxon>
    </lineage>
</organism>
<evidence type="ECO:0000313" key="7">
    <source>
        <dbReference type="Proteomes" id="UP001179952"/>
    </source>
</evidence>
<evidence type="ECO:0000256" key="2">
    <source>
        <dbReference type="ARBA" id="ARBA00022782"/>
    </source>
</evidence>
<keyword evidence="2 4" id="KW-0221">Differentiation</keyword>
<dbReference type="PANTHER" id="PTHR31791">
    <property type="entry name" value="FRIGIDA-LIKE PROTEIN 3-RELATED"/>
    <property type="match status" value="1"/>
</dbReference>
<keyword evidence="7" id="KW-1185">Reference proteome</keyword>
<dbReference type="GO" id="GO:0030154">
    <property type="term" value="P:cell differentiation"/>
    <property type="evidence" value="ECO:0007669"/>
    <property type="project" value="UniProtKB-KW"/>
</dbReference>
<comment type="similarity">
    <text evidence="1 4">Belongs to the Frigida family.</text>
</comment>
<dbReference type="Pfam" id="PF07899">
    <property type="entry name" value="Frigida"/>
    <property type="match status" value="2"/>
</dbReference>
<reference evidence="6" key="1">
    <citation type="journal article" date="2023" name="Nat. Commun.">
        <title>Diploid and tetraploid genomes of Acorus and the evolution of monocots.</title>
        <authorList>
            <person name="Ma L."/>
            <person name="Liu K.W."/>
            <person name="Li Z."/>
            <person name="Hsiao Y.Y."/>
            <person name="Qi Y."/>
            <person name="Fu T."/>
            <person name="Tang G.D."/>
            <person name="Zhang D."/>
            <person name="Sun W.H."/>
            <person name="Liu D.K."/>
            <person name="Li Y."/>
            <person name="Chen G.Z."/>
            <person name="Liu X.D."/>
            <person name="Liao X.Y."/>
            <person name="Jiang Y.T."/>
            <person name="Yu X."/>
            <person name="Hao Y."/>
            <person name="Huang J."/>
            <person name="Zhao X.W."/>
            <person name="Ke S."/>
            <person name="Chen Y.Y."/>
            <person name="Wu W.L."/>
            <person name="Hsu J.L."/>
            <person name="Lin Y.F."/>
            <person name="Huang M.D."/>
            <person name="Li C.Y."/>
            <person name="Huang L."/>
            <person name="Wang Z.W."/>
            <person name="Zhao X."/>
            <person name="Zhong W.Y."/>
            <person name="Peng D.H."/>
            <person name="Ahmad S."/>
            <person name="Lan S."/>
            <person name="Zhang J.S."/>
            <person name="Tsai W.C."/>
            <person name="Van de Peer Y."/>
            <person name="Liu Z.J."/>
        </authorList>
    </citation>
    <scope>NUCLEOTIDE SEQUENCE</scope>
    <source>
        <strain evidence="6">SCP</strain>
    </source>
</reference>
<reference evidence="6" key="2">
    <citation type="submission" date="2023-06" db="EMBL/GenBank/DDBJ databases">
        <authorList>
            <person name="Ma L."/>
            <person name="Liu K.-W."/>
            <person name="Li Z."/>
            <person name="Hsiao Y.-Y."/>
            <person name="Qi Y."/>
            <person name="Fu T."/>
            <person name="Tang G."/>
            <person name="Zhang D."/>
            <person name="Sun W.-H."/>
            <person name="Liu D.-K."/>
            <person name="Li Y."/>
            <person name="Chen G.-Z."/>
            <person name="Liu X.-D."/>
            <person name="Liao X.-Y."/>
            <person name="Jiang Y.-T."/>
            <person name="Yu X."/>
            <person name="Hao Y."/>
            <person name="Huang J."/>
            <person name="Zhao X.-W."/>
            <person name="Ke S."/>
            <person name="Chen Y.-Y."/>
            <person name="Wu W.-L."/>
            <person name="Hsu J.-L."/>
            <person name="Lin Y.-F."/>
            <person name="Huang M.-D."/>
            <person name="Li C.-Y."/>
            <person name="Huang L."/>
            <person name="Wang Z.-W."/>
            <person name="Zhao X."/>
            <person name="Zhong W.-Y."/>
            <person name="Peng D.-H."/>
            <person name="Ahmad S."/>
            <person name="Lan S."/>
            <person name="Zhang J.-S."/>
            <person name="Tsai W.-C."/>
            <person name="Van De Peer Y."/>
            <person name="Liu Z.-J."/>
        </authorList>
    </citation>
    <scope>NUCLEOTIDE SEQUENCE</scope>
    <source>
        <strain evidence="6">SCP</strain>
        <tissue evidence="6">Leaves</tissue>
    </source>
</reference>
<name>A0AAV9ANE9_ACOGR</name>
<keyword evidence="4" id="KW-0217">Developmental protein</keyword>
<feature type="region of interest" description="Disordered" evidence="5">
    <location>
        <begin position="422"/>
        <end position="480"/>
    </location>
</feature>
<gene>
    <name evidence="6" type="ORF">QJS04_geneDACA023226</name>
</gene>
<protein>
    <recommendedName>
        <fullName evidence="4">FRIGIDA-like protein</fullName>
    </recommendedName>
</protein>
<dbReference type="InterPro" id="IPR012474">
    <property type="entry name" value="Frigida"/>
</dbReference>
<proteinExistence type="inferred from homology"/>